<evidence type="ECO:0000313" key="8">
    <source>
        <dbReference type="EMBL" id="TWI36045.1"/>
    </source>
</evidence>
<evidence type="ECO:0000256" key="5">
    <source>
        <dbReference type="ARBA" id="ARBA00023136"/>
    </source>
</evidence>
<keyword evidence="3 6" id="KW-0812">Transmembrane</keyword>
<feature type="transmembrane region" description="Helical" evidence="6">
    <location>
        <begin position="242"/>
        <end position="258"/>
    </location>
</feature>
<feature type="transmembrane region" description="Helical" evidence="6">
    <location>
        <begin position="178"/>
        <end position="198"/>
    </location>
</feature>
<evidence type="ECO:0000256" key="1">
    <source>
        <dbReference type="ARBA" id="ARBA00004141"/>
    </source>
</evidence>
<evidence type="ECO:0000256" key="3">
    <source>
        <dbReference type="ARBA" id="ARBA00022692"/>
    </source>
</evidence>
<dbReference type="OrthoDB" id="7165334at2"/>
<organism evidence="8 9">
    <name type="scientific">Paracoccus sulfuroxidans</name>
    <dbReference type="NCBI Taxonomy" id="384678"/>
    <lineage>
        <taxon>Bacteria</taxon>
        <taxon>Pseudomonadati</taxon>
        <taxon>Pseudomonadota</taxon>
        <taxon>Alphaproteobacteria</taxon>
        <taxon>Rhodobacterales</taxon>
        <taxon>Paracoccaceae</taxon>
        <taxon>Paracoccus</taxon>
    </lineage>
</organism>
<evidence type="ECO:0000313" key="9">
    <source>
        <dbReference type="Proteomes" id="UP000316225"/>
    </source>
</evidence>
<feature type="transmembrane region" description="Helical" evidence="6">
    <location>
        <begin position="75"/>
        <end position="92"/>
    </location>
</feature>
<feature type="transmembrane region" description="Helical" evidence="6">
    <location>
        <begin position="98"/>
        <end position="117"/>
    </location>
</feature>
<gene>
    <name evidence="8" type="ORF">IQ24_01408</name>
</gene>
<feature type="domain" description="EamA" evidence="7">
    <location>
        <begin position="151"/>
        <end position="276"/>
    </location>
</feature>
<evidence type="ECO:0000259" key="7">
    <source>
        <dbReference type="Pfam" id="PF00892"/>
    </source>
</evidence>
<feature type="transmembrane region" description="Helical" evidence="6">
    <location>
        <begin position="264"/>
        <end position="282"/>
    </location>
</feature>
<name>A0A562NV51_9RHOB</name>
<evidence type="ECO:0000256" key="2">
    <source>
        <dbReference type="ARBA" id="ARBA00009853"/>
    </source>
</evidence>
<dbReference type="PANTHER" id="PTHR22911:SF6">
    <property type="entry name" value="SOLUTE CARRIER FAMILY 35 MEMBER G1"/>
    <property type="match status" value="1"/>
</dbReference>
<dbReference type="Proteomes" id="UP000316225">
    <property type="component" value="Unassembled WGS sequence"/>
</dbReference>
<keyword evidence="5 6" id="KW-0472">Membrane</keyword>
<proteinExistence type="inferred from homology"/>
<evidence type="ECO:0000256" key="6">
    <source>
        <dbReference type="SAM" id="Phobius"/>
    </source>
</evidence>
<dbReference type="SUPFAM" id="SSF103481">
    <property type="entry name" value="Multidrug resistance efflux transporter EmrE"/>
    <property type="match status" value="2"/>
</dbReference>
<comment type="similarity">
    <text evidence="2">Belongs to the drug/metabolite transporter (DMT) superfamily. 10 TMS drug/metabolite exporter (DME) (TC 2.A.7.3) family.</text>
</comment>
<sequence>MVSENFRGAILMLVSMVFFAVEDMFIKLLSQGLHFSQVLAIVGVLGFLTFWVMLRIEGHRFLTADLKQPLLLLRTLGEAIGSVGVVVGLALTELASTSAIIQALPLAVVLGAALFLGEPVGWRRWTAIGVGFLGVLLIVRPGLAGFQPVSIVVLIGVLGLAMRDIATRRIPQHIPSNQVAAMAFLSLIVMALLLAVIMRQPFLMLDWKQVLLSLGCMVVGVAGYATLVAATRVGEASALAPYRYARLIFALAIAYAVFGERPDAMTLIGAAVVVASGCYTMWREAQLRRRALRAAGFTLPHG</sequence>
<evidence type="ECO:0000256" key="4">
    <source>
        <dbReference type="ARBA" id="ARBA00022989"/>
    </source>
</evidence>
<dbReference type="GO" id="GO:0016020">
    <property type="term" value="C:membrane"/>
    <property type="evidence" value="ECO:0007669"/>
    <property type="project" value="UniProtKB-SubCell"/>
</dbReference>
<keyword evidence="9" id="KW-1185">Reference proteome</keyword>
<keyword evidence="4 6" id="KW-1133">Transmembrane helix</keyword>
<feature type="transmembrane region" description="Helical" evidence="6">
    <location>
        <begin position="35"/>
        <end position="54"/>
    </location>
</feature>
<reference evidence="8 9" key="1">
    <citation type="journal article" date="2015" name="Stand. Genomic Sci.">
        <title>Genomic Encyclopedia of Bacterial and Archaeal Type Strains, Phase III: the genomes of soil and plant-associated and newly described type strains.</title>
        <authorList>
            <person name="Whitman W.B."/>
            <person name="Woyke T."/>
            <person name="Klenk H.P."/>
            <person name="Zhou Y."/>
            <person name="Lilburn T.G."/>
            <person name="Beck B.J."/>
            <person name="De Vos P."/>
            <person name="Vandamme P."/>
            <person name="Eisen J.A."/>
            <person name="Garrity G."/>
            <person name="Hugenholtz P."/>
            <person name="Kyrpides N.C."/>
        </authorList>
    </citation>
    <scope>NUCLEOTIDE SEQUENCE [LARGE SCALE GENOMIC DNA]</scope>
    <source>
        <strain evidence="8 9">CGMCC 1.5364</strain>
    </source>
</reference>
<dbReference type="AlphaFoldDB" id="A0A562NV51"/>
<comment type="subcellular location">
    <subcellularLocation>
        <location evidence="1">Membrane</location>
        <topology evidence="1">Multi-pass membrane protein</topology>
    </subcellularLocation>
</comment>
<feature type="transmembrane region" description="Helical" evidence="6">
    <location>
        <begin position="9"/>
        <end position="29"/>
    </location>
</feature>
<dbReference type="InterPro" id="IPR037185">
    <property type="entry name" value="EmrE-like"/>
</dbReference>
<feature type="domain" description="EamA" evidence="7">
    <location>
        <begin position="7"/>
        <end position="139"/>
    </location>
</feature>
<accession>A0A562NV51</accession>
<protein>
    <submittedName>
        <fullName evidence="8">Drug/metabolite transporter (DMT)-like permease</fullName>
    </submittedName>
</protein>
<dbReference type="InterPro" id="IPR000620">
    <property type="entry name" value="EamA_dom"/>
</dbReference>
<dbReference type="RefSeq" id="WP_145397089.1">
    <property type="nucleotide sequence ID" value="NZ_VLKU01000003.1"/>
</dbReference>
<comment type="caution">
    <text evidence="8">The sequence shown here is derived from an EMBL/GenBank/DDBJ whole genome shotgun (WGS) entry which is preliminary data.</text>
</comment>
<dbReference type="Pfam" id="PF00892">
    <property type="entry name" value="EamA"/>
    <property type="match status" value="2"/>
</dbReference>
<dbReference type="PANTHER" id="PTHR22911">
    <property type="entry name" value="ACYL-MALONYL CONDENSING ENZYME-RELATED"/>
    <property type="match status" value="1"/>
</dbReference>
<feature type="transmembrane region" description="Helical" evidence="6">
    <location>
        <begin position="210"/>
        <end position="230"/>
    </location>
</feature>
<dbReference type="EMBL" id="VLKU01000003">
    <property type="protein sequence ID" value="TWI36045.1"/>
    <property type="molecule type" value="Genomic_DNA"/>
</dbReference>